<evidence type="ECO:0000256" key="2">
    <source>
        <dbReference type="ARBA" id="ARBA00022448"/>
    </source>
</evidence>
<evidence type="ECO:0000259" key="8">
    <source>
        <dbReference type="PROSITE" id="PS50850"/>
    </source>
</evidence>
<proteinExistence type="inferred from homology"/>
<dbReference type="InterPro" id="IPR036259">
    <property type="entry name" value="MFS_trans_sf"/>
</dbReference>
<keyword evidence="5 7" id="KW-0472">Membrane</keyword>
<dbReference type="Gene3D" id="1.20.1250.20">
    <property type="entry name" value="MFS general substrate transporter like domains"/>
    <property type="match status" value="1"/>
</dbReference>
<dbReference type="SUPFAM" id="SSF103473">
    <property type="entry name" value="MFS general substrate transporter"/>
    <property type="match status" value="1"/>
</dbReference>
<feature type="transmembrane region" description="Helical" evidence="7">
    <location>
        <begin position="263"/>
        <end position="281"/>
    </location>
</feature>
<keyword evidence="2" id="KW-0813">Transport</keyword>
<name>A0A0R3Q2B9_ANGCS</name>
<feature type="transmembrane region" description="Helical" evidence="7">
    <location>
        <begin position="20"/>
        <end position="44"/>
    </location>
</feature>
<feature type="transmembrane region" description="Helical" evidence="7">
    <location>
        <begin position="138"/>
        <end position="164"/>
    </location>
</feature>
<feature type="domain" description="Major facilitator superfamily (MFS) profile" evidence="8">
    <location>
        <begin position="1"/>
        <end position="291"/>
    </location>
</feature>
<evidence type="ECO:0000256" key="5">
    <source>
        <dbReference type="ARBA" id="ARBA00023136"/>
    </source>
</evidence>
<feature type="transmembrane region" description="Helical" evidence="7">
    <location>
        <begin position="56"/>
        <end position="75"/>
    </location>
</feature>
<evidence type="ECO:0000313" key="10">
    <source>
        <dbReference type="Proteomes" id="UP000267027"/>
    </source>
</evidence>
<dbReference type="CDD" id="cd17328">
    <property type="entry name" value="MFS_spinster_like"/>
    <property type="match status" value="1"/>
</dbReference>
<dbReference type="GO" id="GO:0022857">
    <property type="term" value="F:transmembrane transporter activity"/>
    <property type="evidence" value="ECO:0007669"/>
    <property type="project" value="InterPro"/>
</dbReference>
<evidence type="ECO:0000256" key="4">
    <source>
        <dbReference type="ARBA" id="ARBA00022989"/>
    </source>
</evidence>
<evidence type="ECO:0000313" key="9">
    <source>
        <dbReference type="EMBL" id="VDM64803.1"/>
    </source>
</evidence>
<feature type="transmembrane region" description="Helical" evidence="7">
    <location>
        <begin position="237"/>
        <end position="257"/>
    </location>
</feature>
<gene>
    <name evidence="9" type="ORF">ACOC_LOCUS13218</name>
</gene>
<dbReference type="WBParaSite" id="ACOC_0001321701-mRNA-1">
    <property type="protein sequence ID" value="ACOC_0001321701-mRNA-1"/>
    <property type="gene ID" value="ACOC_0001321701"/>
</dbReference>
<dbReference type="AlphaFoldDB" id="A0A0R3Q2B9"/>
<protein>
    <submittedName>
        <fullName evidence="11">MFS domain-containing protein</fullName>
    </submittedName>
</protein>
<evidence type="ECO:0000313" key="11">
    <source>
        <dbReference type="WBParaSite" id="ACOC_0001321701-mRNA-1"/>
    </source>
</evidence>
<dbReference type="PANTHER" id="PTHR23505">
    <property type="entry name" value="SPINSTER"/>
    <property type="match status" value="1"/>
</dbReference>
<dbReference type="STRING" id="334426.A0A0R3Q2B9"/>
<dbReference type="Proteomes" id="UP000267027">
    <property type="component" value="Unassembled WGS sequence"/>
</dbReference>
<dbReference type="InterPro" id="IPR011701">
    <property type="entry name" value="MFS"/>
</dbReference>
<accession>A0A0R3Q2B9</accession>
<dbReference type="PANTHER" id="PTHR23505:SF1">
    <property type="entry name" value="MAJOR FACILITATOR SUPERFAMILY (MFS) PROFILE DOMAIN-CONTAINING PROTEIN"/>
    <property type="match status" value="1"/>
</dbReference>
<dbReference type="InterPro" id="IPR044770">
    <property type="entry name" value="MFS_spinster-like"/>
</dbReference>
<evidence type="ECO:0000256" key="3">
    <source>
        <dbReference type="ARBA" id="ARBA00022692"/>
    </source>
</evidence>
<dbReference type="Pfam" id="PF07690">
    <property type="entry name" value="MFS_1"/>
    <property type="match status" value="1"/>
</dbReference>
<keyword evidence="10" id="KW-1185">Reference proteome</keyword>
<dbReference type="GO" id="GO:0016020">
    <property type="term" value="C:membrane"/>
    <property type="evidence" value="ECO:0007669"/>
    <property type="project" value="UniProtKB-SubCell"/>
</dbReference>
<organism evidence="11">
    <name type="scientific">Angiostrongylus costaricensis</name>
    <name type="common">Nematode worm</name>
    <dbReference type="NCBI Taxonomy" id="334426"/>
    <lineage>
        <taxon>Eukaryota</taxon>
        <taxon>Metazoa</taxon>
        <taxon>Ecdysozoa</taxon>
        <taxon>Nematoda</taxon>
        <taxon>Chromadorea</taxon>
        <taxon>Rhabditida</taxon>
        <taxon>Rhabditina</taxon>
        <taxon>Rhabditomorpha</taxon>
        <taxon>Strongyloidea</taxon>
        <taxon>Metastrongylidae</taxon>
        <taxon>Angiostrongylus</taxon>
    </lineage>
</organism>
<dbReference type="InterPro" id="IPR020846">
    <property type="entry name" value="MFS_dom"/>
</dbReference>
<keyword evidence="3 7" id="KW-0812">Transmembrane</keyword>
<comment type="subcellular location">
    <subcellularLocation>
        <location evidence="1">Membrane</location>
        <topology evidence="1">Multi-pass membrane protein</topology>
    </subcellularLocation>
</comment>
<dbReference type="OMA" id="WGIRISV"/>
<evidence type="ECO:0000256" key="1">
    <source>
        <dbReference type="ARBA" id="ARBA00004141"/>
    </source>
</evidence>
<dbReference type="OrthoDB" id="6770063at2759"/>
<reference evidence="9 10" key="2">
    <citation type="submission" date="2018-11" db="EMBL/GenBank/DDBJ databases">
        <authorList>
            <consortium name="Pathogen Informatics"/>
        </authorList>
    </citation>
    <scope>NUCLEOTIDE SEQUENCE [LARGE SCALE GENOMIC DNA]</scope>
    <source>
        <strain evidence="9 10">Costa Rica</strain>
    </source>
</reference>
<sequence length="291" mass="31318">MTLWLAAVASSSFVPAQYFWIFLLFRGIVGIGEASYASVCPSIISDMFYGKARSHMYMLFYLAIPVGSGLGFVVGTKVASLMGAWQWGIRISVIAGIIALVLLVVLVSEPKRGAAEEVVGAKLQLDGASSFWQDIKSLACIPTFLLCTCAYAALVFVTGTLTWWEPTIIKHSIAWDLGLNDTQLLPNNKKNDIGLIFGAIIAVSGLIGVSVGMLLSHMIRQGRGIFRALKTERAPPIVSGVGVLITAPILLLMSVLGHKSLTALLSLMFIGSTCLSFNWSLNVDMLMVSEQ</sequence>
<reference evidence="11" key="1">
    <citation type="submission" date="2017-02" db="UniProtKB">
        <authorList>
            <consortium name="WormBaseParasite"/>
        </authorList>
    </citation>
    <scope>IDENTIFICATION</scope>
</reference>
<keyword evidence="4 7" id="KW-1133">Transmembrane helix</keyword>
<feature type="transmembrane region" description="Helical" evidence="7">
    <location>
        <begin position="87"/>
        <end position="107"/>
    </location>
</feature>
<dbReference type="PROSITE" id="PS50850">
    <property type="entry name" value="MFS"/>
    <property type="match status" value="1"/>
</dbReference>
<evidence type="ECO:0000256" key="7">
    <source>
        <dbReference type="SAM" id="Phobius"/>
    </source>
</evidence>
<evidence type="ECO:0000256" key="6">
    <source>
        <dbReference type="ARBA" id="ARBA00024338"/>
    </source>
</evidence>
<feature type="transmembrane region" description="Helical" evidence="7">
    <location>
        <begin position="193"/>
        <end position="216"/>
    </location>
</feature>
<comment type="similarity">
    <text evidence="6">Belongs to the major facilitator superfamily. Spinster (TC 2.A.1.49) family.</text>
</comment>
<dbReference type="EMBL" id="UYYA01005636">
    <property type="protein sequence ID" value="VDM64803.1"/>
    <property type="molecule type" value="Genomic_DNA"/>
</dbReference>